<reference evidence="3 4" key="1">
    <citation type="journal article" date="2012" name="Genome Biol.">
        <title>Genome and low-iron response of an oceanic diatom adapted to chronic iron limitation.</title>
        <authorList>
            <person name="Lommer M."/>
            <person name="Specht M."/>
            <person name="Roy A.S."/>
            <person name="Kraemer L."/>
            <person name="Andreson R."/>
            <person name="Gutowska M.A."/>
            <person name="Wolf J."/>
            <person name="Bergner S.V."/>
            <person name="Schilhabel M.B."/>
            <person name="Klostermeier U.C."/>
            <person name="Beiko R.G."/>
            <person name="Rosenstiel P."/>
            <person name="Hippler M."/>
            <person name="Laroche J."/>
        </authorList>
    </citation>
    <scope>NUCLEOTIDE SEQUENCE [LARGE SCALE GENOMIC DNA]</scope>
    <source>
        <strain evidence="3 4">CCMP1005</strain>
    </source>
</reference>
<name>K0SWA5_THAOC</name>
<accession>K0SWA5</accession>
<evidence type="ECO:0000256" key="1">
    <source>
        <dbReference type="SAM" id="SignalP"/>
    </source>
</evidence>
<evidence type="ECO:0000259" key="2">
    <source>
        <dbReference type="PROSITE" id="PS51340"/>
    </source>
</evidence>
<dbReference type="eggNOG" id="ENOG502S2CB">
    <property type="taxonomic scope" value="Eukaryota"/>
</dbReference>
<organism evidence="3 4">
    <name type="scientific">Thalassiosira oceanica</name>
    <name type="common">Marine diatom</name>
    <dbReference type="NCBI Taxonomy" id="159749"/>
    <lineage>
        <taxon>Eukaryota</taxon>
        <taxon>Sar</taxon>
        <taxon>Stramenopiles</taxon>
        <taxon>Ochrophyta</taxon>
        <taxon>Bacillariophyta</taxon>
        <taxon>Coscinodiscophyceae</taxon>
        <taxon>Thalassiosirophycidae</taxon>
        <taxon>Thalassiosirales</taxon>
        <taxon>Thalassiosiraceae</taxon>
        <taxon>Thalassiosira</taxon>
    </lineage>
</organism>
<proteinExistence type="predicted"/>
<dbReference type="EMBL" id="AGNL01018771">
    <property type="protein sequence ID" value="EJK62567.1"/>
    <property type="molecule type" value="Genomic_DNA"/>
</dbReference>
<dbReference type="AlphaFoldDB" id="K0SWA5"/>
<dbReference type="PROSITE" id="PS51340">
    <property type="entry name" value="MOSC"/>
    <property type="match status" value="1"/>
</dbReference>
<feature type="chain" id="PRO_5003840384" description="MOSC domain-containing protein" evidence="1">
    <location>
        <begin position="23"/>
        <end position="341"/>
    </location>
</feature>
<evidence type="ECO:0000313" key="4">
    <source>
        <dbReference type="Proteomes" id="UP000266841"/>
    </source>
</evidence>
<dbReference type="GO" id="GO:0030170">
    <property type="term" value="F:pyridoxal phosphate binding"/>
    <property type="evidence" value="ECO:0007669"/>
    <property type="project" value="InterPro"/>
</dbReference>
<feature type="domain" description="MOSC" evidence="2">
    <location>
        <begin position="165"/>
        <end position="340"/>
    </location>
</feature>
<dbReference type="OrthoDB" id="17255at2759"/>
<dbReference type="GO" id="GO:0030151">
    <property type="term" value="F:molybdenum ion binding"/>
    <property type="evidence" value="ECO:0007669"/>
    <property type="project" value="InterPro"/>
</dbReference>
<dbReference type="Pfam" id="PF03473">
    <property type="entry name" value="MOSC"/>
    <property type="match status" value="1"/>
</dbReference>
<dbReference type="InterPro" id="IPR005302">
    <property type="entry name" value="MoCF_Sase_C"/>
</dbReference>
<feature type="signal peptide" evidence="1">
    <location>
        <begin position="1"/>
        <end position="22"/>
    </location>
</feature>
<protein>
    <recommendedName>
        <fullName evidence="2">MOSC domain-containing protein</fullName>
    </recommendedName>
</protein>
<dbReference type="SUPFAM" id="SSF50800">
    <property type="entry name" value="PK beta-barrel domain-like"/>
    <property type="match status" value="1"/>
</dbReference>
<dbReference type="InterPro" id="IPR011037">
    <property type="entry name" value="Pyrv_Knase-like_insert_dom_sf"/>
</dbReference>
<keyword evidence="1" id="KW-0732">Signal</keyword>
<keyword evidence="4" id="KW-1185">Reference proteome</keyword>
<evidence type="ECO:0000313" key="3">
    <source>
        <dbReference type="EMBL" id="EJK62567.1"/>
    </source>
</evidence>
<dbReference type="OMA" id="FPGDRLY"/>
<comment type="caution">
    <text evidence="3">The sequence shown here is derived from an EMBL/GenBank/DDBJ whole genome shotgun (WGS) entry which is preliminary data.</text>
</comment>
<dbReference type="GO" id="GO:0003824">
    <property type="term" value="F:catalytic activity"/>
    <property type="evidence" value="ECO:0007669"/>
    <property type="project" value="InterPro"/>
</dbReference>
<dbReference type="Proteomes" id="UP000266841">
    <property type="component" value="Unassembled WGS sequence"/>
</dbReference>
<gene>
    <name evidence="3" type="ORF">THAOC_16815</name>
</gene>
<sequence length="341" mass="38397">MWMPYAFALLAVMLTPTRLTIALSSPRSSAKSKMPTYKFTPESKDYDMKVTSLHRYAVKGLSGDPLKSAHFKPGDGTFEDDRRYALLYEKNSDQFDSRSPEWLHKMNFLCAFTDPKGMAKLDTEYRVESCDEGGTTRTLTVWDRSKGRTSDPLVRSDLACESGRDQVARFFTERFGEKVVCVVAQTEDRHTHQFGNTSSGVKNNDGDTRLIHIINSNTVKELSGAIFEDESYLRPTMFRPNVVVDGLEPWAEFDLIGKTIESVPKDGDCDDNTMRFLVTSRTVRCAGIGVDPERPEEEHDIPASLIKHFPEHGPYLGIYAVRVDGEKNGVLSVGETFRVIQ</sequence>